<evidence type="ECO:0000313" key="2">
    <source>
        <dbReference type="Proteomes" id="UP001381693"/>
    </source>
</evidence>
<dbReference type="EMBL" id="JAXCGZ010015570">
    <property type="protein sequence ID" value="KAK7070070.1"/>
    <property type="molecule type" value="Genomic_DNA"/>
</dbReference>
<gene>
    <name evidence="1" type="ORF">SK128_020534</name>
</gene>
<comment type="caution">
    <text evidence="1">The sequence shown here is derived from an EMBL/GenBank/DDBJ whole genome shotgun (WGS) entry which is preliminary data.</text>
</comment>
<dbReference type="Proteomes" id="UP001381693">
    <property type="component" value="Unassembled WGS sequence"/>
</dbReference>
<organism evidence="1 2">
    <name type="scientific">Halocaridina rubra</name>
    <name type="common">Hawaiian red shrimp</name>
    <dbReference type="NCBI Taxonomy" id="373956"/>
    <lineage>
        <taxon>Eukaryota</taxon>
        <taxon>Metazoa</taxon>
        <taxon>Ecdysozoa</taxon>
        <taxon>Arthropoda</taxon>
        <taxon>Crustacea</taxon>
        <taxon>Multicrustacea</taxon>
        <taxon>Malacostraca</taxon>
        <taxon>Eumalacostraca</taxon>
        <taxon>Eucarida</taxon>
        <taxon>Decapoda</taxon>
        <taxon>Pleocyemata</taxon>
        <taxon>Caridea</taxon>
        <taxon>Atyoidea</taxon>
        <taxon>Atyidae</taxon>
        <taxon>Halocaridina</taxon>
    </lineage>
</organism>
<dbReference type="AlphaFoldDB" id="A0AAN8X125"/>
<keyword evidence="2" id="KW-1185">Reference proteome</keyword>
<sequence length="80" mass="9613">MEKGQSIPIDLEEHYDILKVETKREGDGFLRLLYKQEENCQNFPAQLMEHMDMLDGEIEWQREGPMKWKNWNSDEVSKIL</sequence>
<proteinExistence type="predicted"/>
<feature type="non-terminal residue" evidence="1">
    <location>
        <position position="80"/>
    </location>
</feature>
<protein>
    <submittedName>
        <fullName evidence="1">Uncharacterized protein</fullName>
    </submittedName>
</protein>
<accession>A0AAN8X125</accession>
<name>A0AAN8X125_HALRR</name>
<evidence type="ECO:0000313" key="1">
    <source>
        <dbReference type="EMBL" id="KAK7070070.1"/>
    </source>
</evidence>
<reference evidence="1 2" key="1">
    <citation type="submission" date="2023-11" db="EMBL/GenBank/DDBJ databases">
        <title>Halocaridina rubra genome assembly.</title>
        <authorList>
            <person name="Smith C."/>
        </authorList>
    </citation>
    <scope>NUCLEOTIDE SEQUENCE [LARGE SCALE GENOMIC DNA]</scope>
    <source>
        <strain evidence="1">EP-1</strain>
        <tissue evidence="1">Whole</tissue>
    </source>
</reference>